<feature type="repeat" description="TPR" evidence="4">
    <location>
        <begin position="241"/>
        <end position="274"/>
    </location>
</feature>
<dbReference type="Pfam" id="PF02518">
    <property type="entry name" value="HATPase_c"/>
    <property type="match status" value="1"/>
</dbReference>
<dbReference type="Gene3D" id="3.30.565.10">
    <property type="entry name" value="Histidine kinase-like ATPase, C-terminal domain"/>
    <property type="match status" value="1"/>
</dbReference>
<keyword evidence="6" id="KW-0418">Kinase</keyword>
<dbReference type="SUPFAM" id="SSF48452">
    <property type="entry name" value="TPR-like"/>
    <property type="match status" value="2"/>
</dbReference>
<dbReference type="PANTHER" id="PTHR43547">
    <property type="entry name" value="TWO-COMPONENT HISTIDINE KINASE"/>
    <property type="match status" value="1"/>
</dbReference>
<feature type="domain" description="Histidine kinase" evidence="5">
    <location>
        <begin position="525"/>
        <end position="743"/>
    </location>
</feature>
<dbReference type="InterPro" id="IPR003661">
    <property type="entry name" value="HisK_dim/P_dom"/>
</dbReference>
<feature type="repeat" description="TPR" evidence="4">
    <location>
        <begin position="201"/>
        <end position="234"/>
    </location>
</feature>
<feature type="repeat" description="TPR" evidence="4">
    <location>
        <begin position="121"/>
        <end position="154"/>
    </location>
</feature>
<dbReference type="InterPro" id="IPR004358">
    <property type="entry name" value="Sig_transdc_His_kin-like_C"/>
</dbReference>
<evidence type="ECO:0000259" key="5">
    <source>
        <dbReference type="PROSITE" id="PS50109"/>
    </source>
</evidence>
<dbReference type="PRINTS" id="PR00344">
    <property type="entry name" value="BCTRLSENSOR"/>
</dbReference>
<protein>
    <recommendedName>
        <fullName evidence="2">histidine kinase</fullName>
        <ecNumber evidence="2">2.7.13.3</ecNumber>
    </recommendedName>
</protein>
<keyword evidence="6" id="KW-0808">Transferase</keyword>
<dbReference type="Proteomes" id="UP001062165">
    <property type="component" value="Chromosome"/>
</dbReference>
<organism evidence="6 7">
    <name type="scientific">Reichenbachiella carrageenanivorans</name>
    <dbReference type="NCBI Taxonomy" id="2979869"/>
    <lineage>
        <taxon>Bacteria</taxon>
        <taxon>Pseudomonadati</taxon>
        <taxon>Bacteroidota</taxon>
        <taxon>Cytophagia</taxon>
        <taxon>Cytophagales</taxon>
        <taxon>Reichenbachiellaceae</taxon>
        <taxon>Reichenbachiella</taxon>
    </lineage>
</organism>
<reference evidence="6" key="1">
    <citation type="submission" date="2022-10" db="EMBL/GenBank/DDBJ databases">
        <title>Comparative genomics and taxonomic characterization of three novel marine species of genus Reichenbachiella exhibiting antioxidant and polysaccharide degradation activities.</title>
        <authorList>
            <person name="Muhammad N."/>
            <person name="Lee Y.-J."/>
            <person name="Ko J."/>
            <person name="Kim S.-G."/>
        </authorList>
    </citation>
    <scope>NUCLEOTIDE SEQUENCE</scope>
    <source>
        <strain evidence="6">Wsw4-B4</strain>
    </source>
</reference>
<keyword evidence="4" id="KW-0802">TPR repeat</keyword>
<dbReference type="Gene3D" id="1.10.287.130">
    <property type="match status" value="1"/>
</dbReference>
<dbReference type="Pfam" id="PF13424">
    <property type="entry name" value="TPR_12"/>
    <property type="match status" value="1"/>
</dbReference>
<dbReference type="RefSeq" id="WP_263049972.1">
    <property type="nucleotide sequence ID" value="NZ_CP106735.1"/>
</dbReference>
<dbReference type="EC" id="2.7.13.3" evidence="2"/>
<comment type="catalytic activity">
    <reaction evidence="1">
        <text>ATP + protein L-histidine = ADP + protein N-phospho-L-histidine.</text>
        <dbReference type="EC" id="2.7.13.3"/>
    </reaction>
</comment>
<dbReference type="InterPro" id="IPR036890">
    <property type="entry name" value="HATPase_C_sf"/>
</dbReference>
<dbReference type="SUPFAM" id="SSF55874">
    <property type="entry name" value="ATPase domain of HSP90 chaperone/DNA topoisomerase II/histidine kinase"/>
    <property type="match status" value="1"/>
</dbReference>
<dbReference type="Gene3D" id="1.25.40.10">
    <property type="entry name" value="Tetratricopeptide repeat domain"/>
    <property type="match status" value="2"/>
</dbReference>
<dbReference type="SMART" id="SM00028">
    <property type="entry name" value="TPR"/>
    <property type="match status" value="6"/>
</dbReference>
<dbReference type="InterPro" id="IPR019734">
    <property type="entry name" value="TPR_rpt"/>
</dbReference>
<dbReference type="PROSITE" id="PS50005">
    <property type="entry name" value="TPR"/>
    <property type="match status" value="3"/>
</dbReference>
<evidence type="ECO:0000256" key="2">
    <source>
        <dbReference type="ARBA" id="ARBA00012438"/>
    </source>
</evidence>
<gene>
    <name evidence="6" type="ORF">N7E81_12750</name>
</gene>
<dbReference type="InterPro" id="IPR005467">
    <property type="entry name" value="His_kinase_dom"/>
</dbReference>
<dbReference type="InterPro" id="IPR003594">
    <property type="entry name" value="HATPase_dom"/>
</dbReference>
<accession>A0ABY6CWC9</accession>
<evidence type="ECO:0000256" key="4">
    <source>
        <dbReference type="PROSITE-ProRule" id="PRU00339"/>
    </source>
</evidence>
<dbReference type="PROSITE" id="PS50109">
    <property type="entry name" value="HIS_KIN"/>
    <property type="match status" value="1"/>
</dbReference>
<evidence type="ECO:0000256" key="1">
    <source>
        <dbReference type="ARBA" id="ARBA00000085"/>
    </source>
</evidence>
<dbReference type="EMBL" id="CP106735">
    <property type="protein sequence ID" value="UXX78226.1"/>
    <property type="molecule type" value="Genomic_DNA"/>
</dbReference>
<dbReference type="PANTHER" id="PTHR43547:SF2">
    <property type="entry name" value="HYBRID SIGNAL TRANSDUCTION HISTIDINE KINASE C"/>
    <property type="match status" value="1"/>
</dbReference>
<sequence>MIKNISPYGFIVLLWILGTCQLYGQPEVDRLKNVLKRTTDRKSEVDIFLRLSRISDYPDQSLVYARKALRLSQTLGDLHSTAVCDQEVGRWLFKNKRDSGEFYLNQSIALFELNNNLKGQARSYFYLADGMEKYQQFDSALFFYHKAIQLAEDAVDASGIALYHLELGNLETQRGNIKSALRHVQMANEYYDRPAHMDSAWIAFNSLGVIYNEMGLYPEALEYYLKAYDLVVAHGDQEGMIFLANNLGLIYHELGKLEEAHSYYAKAMEEAHMNGKKYEEAMLLNNLSIIYSEEGDTLKALKTLRRAHDLQVKLDQQCDLAYTCEGLGEAMAWKGRMDSADFYFKKALDWAIRCELVGCQTSIYRSMGVLAKRVRDLPKAEKYLLKSLELGINSHYGAEIKQSAKELYSYYQSTNQTKEALKYHLMFSNIKDSLFNAESTERIARMTAEYDFRRELESLAYEKMRDEMLLNEELKQKQTYQNSILVVLVLTLLLVAAMGRSYYLVQNHNKKLTALNEEKNTLMGVVAHDLRSPLNNIKGLMSLVKMENTNLSPEQSHYFHLLDDTMERMRDMIDRVLDVSVVEDMKVNLNLKKVDLGQAMNFVAGNFELLASKKSIQIHSQIATEKHYILADYNYLLQIIENLLSNAIKFSQSNKNIYLTAEQNDDGEVMVVRDQGPGISEEDLPKLFTKFQKLSAKPTDNEQSTGLGLSIVKKFVDAMDAEISCASELGIGTSFIVRFKVIEDQDLI</sequence>
<evidence type="ECO:0000256" key="3">
    <source>
        <dbReference type="ARBA" id="ARBA00022553"/>
    </source>
</evidence>
<dbReference type="Pfam" id="PF00512">
    <property type="entry name" value="HisKA"/>
    <property type="match status" value="1"/>
</dbReference>
<evidence type="ECO:0000313" key="6">
    <source>
        <dbReference type="EMBL" id="UXX78226.1"/>
    </source>
</evidence>
<dbReference type="InterPro" id="IPR011990">
    <property type="entry name" value="TPR-like_helical_dom_sf"/>
</dbReference>
<keyword evidence="7" id="KW-1185">Reference proteome</keyword>
<proteinExistence type="predicted"/>
<dbReference type="SMART" id="SM00387">
    <property type="entry name" value="HATPase_c"/>
    <property type="match status" value="1"/>
</dbReference>
<dbReference type="GO" id="GO:0016301">
    <property type="term" value="F:kinase activity"/>
    <property type="evidence" value="ECO:0007669"/>
    <property type="project" value="UniProtKB-KW"/>
</dbReference>
<name>A0ABY6CWC9_9BACT</name>
<dbReference type="SMART" id="SM00388">
    <property type="entry name" value="HisKA"/>
    <property type="match status" value="1"/>
</dbReference>
<dbReference type="CDD" id="cd00082">
    <property type="entry name" value="HisKA"/>
    <property type="match status" value="1"/>
</dbReference>
<dbReference type="SUPFAM" id="SSF47384">
    <property type="entry name" value="Homodimeric domain of signal transducing histidine kinase"/>
    <property type="match status" value="1"/>
</dbReference>
<dbReference type="InterPro" id="IPR036097">
    <property type="entry name" value="HisK_dim/P_sf"/>
</dbReference>
<dbReference type="CDD" id="cd00075">
    <property type="entry name" value="HATPase"/>
    <property type="match status" value="1"/>
</dbReference>
<keyword evidence="3" id="KW-0597">Phosphoprotein</keyword>
<evidence type="ECO:0000313" key="7">
    <source>
        <dbReference type="Proteomes" id="UP001062165"/>
    </source>
</evidence>